<keyword evidence="2" id="KW-1185">Reference proteome</keyword>
<gene>
    <name evidence="1" type="ORF">KIN20_001865</name>
</gene>
<accession>A0AAD5LUD3</accession>
<protein>
    <submittedName>
        <fullName evidence="1">Uncharacterized protein</fullName>
    </submittedName>
</protein>
<evidence type="ECO:0000313" key="2">
    <source>
        <dbReference type="Proteomes" id="UP001196413"/>
    </source>
</evidence>
<dbReference type="Proteomes" id="UP001196413">
    <property type="component" value="Unassembled WGS sequence"/>
</dbReference>
<evidence type="ECO:0000313" key="1">
    <source>
        <dbReference type="EMBL" id="KAJ1346937.1"/>
    </source>
</evidence>
<dbReference type="AlphaFoldDB" id="A0AAD5LUD3"/>
<organism evidence="1 2">
    <name type="scientific">Parelaphostrongylus tenuis</name>
    <name type="common">Meningeal worm</name>
    <dbReference type="NCBI Taxonomy" id="148309"/>
    <lineage>
        <taxon>Eukaryota</taxon>
        <taxon>Metazoa</taxon>
        <taxon>Ecdysozoa</taxon>
        <taxon>Nematoda</taxon>
        <taxon>Chromadorea</taxon>
        <taxon>Rhabditida</taxon>
        <taxon>Rhabditina</taxon>
        <taxon>Rhabditomorpha</taxon>
        <taxon>Strongyloidea</taxon>
        <taxon>Metastrongylidae</taxon>
        <taxon>Parelaphostrongylus</taxon>
    </lineage>
</organism>
<sequence length="93" mass="10649">MKENPYQGIKNIHIKRKPLQGRSGSTPRQPCEKQKYISPLAATGMTNFPQEKQTPITRLQCHSKRSLSSDQTVRVVQHMVTPLLHSRTIRTNN</sequence>
<comment type="caution">
    <text evidence="1">The sequence shown here is derived from an EMBL/GenBank/DDBJ whole genome shotgun (WGS) entry which is preliminary data.</text>
</comment>
<proteinExistence type="predicted"/>
<reference evidence="1" key="1">
    <citation type="submission" date="2021-06" db="EMBL/GenBank/DDBJ databases">
        <title>Parelaphostrongylus tenuis whole genome reference sequence.</title>
        <authorList>
            <person name="Garwood T.J."/>
            <person name="Larsen P.A."/>
            <person name="Fountain-Jones N.M."/>
            <person name="Garbe J.R."/>
            <person name="Macchietto M.G."/>
            <person name="Kania S.A."/>
            <person name="Gerhold R.W."/>
            <person name="Richards J.E."/>
            <person name="Wolf T.M."/>
        </authorList>
    </citation>
    <scope>NUCLEOTIDE SEQUENCE</scope>
    <source>
        <strain evidence="1">MNPRO001-30</strain>
        <tissue evidence="1">Meninges</tissue>
    </source>
</reference>
<name>A0AAD5LUD3_PARTN</name>
<dbReference type="EMBL" id="JAHQIW010000241">
    <property type="protein sequence ID" value="KAJ1346937.1"/>
    <property type="molecule type" value="Genomic_DNA"/>
</dbReference>